<dbReference type="EMBL" id="JACIJP010000002">
    <property type="protein sequence ID" value="MBB6124057.1"/>
    <property type="molecule type" value="Genomic_DNA"/>
</dbReference>
<dbReference type="AlphaFoldDB" id="A0A841IZP1"/>
<evidence type="ECO:0000256" key="1">
    <source>
        <dbReference type="SAM" id="Phobius"/>
    </source>
</evidence>
<proteinExistence type="predicted"/>
<organism evidence="2 3">
    <name type="scientific">Sphingobium subterraneum</name>
    <dbReference type="NCBI Taxonomy" id="627688"/>
    <lineage>
        <taxon>Bacteria</taxon>
        <taxon>Pseudomonadati</taxon>
        <taxon>Pseudomonadota</taxon>
        <taxon>Alphaproteobacteria</taxon>
        <taxon>Sphingomonadales</taxon>
        <taxon>Sphingomonadaceae</taxon>
        <taxon>Sphingobium</taxon>
    </lineage>
</organism>
<keyword evidence="1" id="KW-1133">Transmembrane helix</keyword>
<feature type="transmembrane region" description="Helical" evidence="1">
    <location>
        <begin position="9"/>
        <end position="33"/>
    </location>
</feature>
<keyword evidence="1" id="KW-0812">Transmembrane</keyword>
<gene>
    <name evidence="2" type="ORF">FHS92_001786</name>
</gene>
<dbReference type="Proteomes" id="UP000552700">
    <property type="component" value="Unassembled WGS sequence"/>
</dbReference>
<protein>
    <submittedName>
        <fullName evidence="2">Uncharacterized protein</fullName>
    </submittedName>
</protein>
<accession>A0A841IZP1</accession>
<name>A0A841IZP1_9SPHN</name>
<evidence type="ECO:0000313" key="2">
    <source>
        <dbReference type="EMBL" id="MBB6124057.1"/>
    </source>
</evidence>
<evidence type="ECO:0000313" key="3">
    <source>
        <dbReference type="Proteomes" id="UP000552700"/>
    </source>
</evidence>
<keyword evidence="3" id="KW-1185">Reference proteome</keyword>
<reference evidence="2 3" key="1">
    <citation type="submission" date="2020-08" db="EMBL/GenBank/DDBJ databases">
        <title>Genomic Encyclopedia of Type Strains, Phase IV (KMG-IV): sequencing the most valuable type-strain genomes for metagenomic binning, comparative biology and taxonomic classification.</title>
        <authorList>
            <person name="Goeker M."/>
        </authorList>
    </citation>
    <scope>NUCLEOTIDE SEQUENCE [LARGE SCALE GENOMIC DNA]</scope>
    <source>
        <strain evidence="2 3">DSM 102255</strain>
    </source>
</reference>
<comment type="caution">
    <text evidence="2">The sequence shown here is derived from an EMBL/GenBank/DDBJ whole genome shotgun (WGS) entry which is preliminary data.</text>
</comment>
<keyword evidence="1" id="KW-0472">Membrane</keyword>
<sequence length="250" mass="28488">MTDTIQETLALGVAITVMTVVVLRLLAAPFWIWCDDQSDKKRLNSELERPERESEAVMKAFSVDLRKQLSNQLGRLVAMTHMSRAKLPFGGKLDEAMDEFMELDISVTALASQLSYETPTRVAAIQLRDHCFDILTDKERSKDFYSLLWEHRKLTFRIIHGEHHINEMVSLIELEILLEKLGKSLNSKSASESVQKADTLISELKDMFKEIGDRLYEPEIAAALRSELKGDSANSLKALDKKYRSKLSTR</sequence>